<evidence type="ECO:0000313" key="2">
    <source>
        <dbReference type="Proteomes" id="UP000294772"/>
    </source>
</evidence>
<comment type="caution">
    <text evidence="1">The sequence shown here is derived from an EMBL/GenBank/DDBJ whole genome shotgun (WGS) entry which is preliminary data.</text>
</comment>
<dbReference type="EMBL" id="SLXF01000009">
    <property type="protein sequence ID" value="TCP04972.1"/>
    <property type="molecule type" value="Genomic_DNA"/>
</dbReference>
<sequence length="344" mass="36840">MHILRETGRTGASDGAGLQLAAAGDGAWRVEAERLELRALRFEHPGLEVHVARAQFERLSATLRSPADGTAPQLVQADVGAMQLLGVEARLTGAPRVDPAALGPWRLEALAGMRGALHAFISDAIWVLDVEVRLAIERGCIDFNRTTVAHLGPDSHMGISRGGIHVDAPRLGRKYLYLFTAREIPGAQFETRGAGRSRGVTDRGRLDLRAFVEGLLSHQPFALPGRMANRQLEATLDRTRLTGELVLGDGRLGTQDHHLVLAGQAQGRNRVIVSAAVLSHELVLRLPELAAERACTAWQGLPVRSGPVSADLSLRVGGLGLGPRPDVTLGLGSLRLQDVHVGTD</sequence>
<evidence type="ECO:0000313" key="1">
    <source>
        <dbReference type="EMBL" id="TCP04972.1"/>
    </source>
</evidence>
<dbReference type="AlphaFoldDB" id="A0AA46DBN4"/>
<protein>
    <submittedName>
        <fullName evidence="1">Uncharacterized protein</fullName>
    </submittedName>
</protein>
<name>A0AA46DBN4_9BURK</name>
<gene>
    <name evidence="1" type="ORF">EV676_10958</name>
</gene>
<accession>A0AA46DBN4</accession>
<organism evidence="1 2">
    <name type="scientific">Caldimonas thermodepolymerans</name>
    <dbReference type="NCBI Taxonomy" id="215580"/>
    <lineage>
        <taxon>Bacteria</taxon>
        <taxon>Pseudomonadati</taxon>
        <taxon>Pseudomonadota</taxon>
        <taxon>Betaproteobacteria</taxon>
        <taxon>Burkholderiales</taxon>
        <taxon>Sphaerotilaceae</taxon>
        <taxon>Caldimonas</taxon>
    </lineage>
</organism>
<proteinExistence type="predicted"/>
<dbReference type="RefSeq" id="WP_165908733.1">
    <property type="nucleotide sequence ID" value="NZ_SLXF01000009.1"/>
</dbReference>
<reference evidence="1 2" key="1">
    <citation type="submission" date="2019-03" db="EMBL/GenBank/DDBJ databases">
        <title>Genomic Encyclopedia of Type Strains, Phase IV (KMG-IV): sequencing the most valuable type-strain genomes for metagenomic binning, comparative biology and taxonomic classification.</title>
        <authorList>
            <person name="Goeker M."/>
        </authorList>
    </citation>
    <scope>NUCLEOTIDE SEQUENCE [LARGE SCALE GENOMIC DNA]</scope>
    <source>
        <strain evidence="1 2">DSM 15264</strain>
    </source>
</reference>
<dbReference type="Proteomes" id="UP000294772">
    <property type="component" value="Unassembled WGS sequence"/>
</dbReference>